<dbReference type="STRING" id="6313.A0A0K0CV40"/>
<dbReference type="Proteomes" id="UP000035642">
    <property type="component" value="Unassembled WGS sequence"/>
</dbReference>
<accession>A0A0K0CV40</accession>
<sequence>MLCFQEISDRLVCFRVRACLTVIAFLIFPKRLAYMRHLYMMVMLQYASVAFPMLPYIQIDYAHYFRLAQCQAMCTQKYGILTSRQLLDGTSEEFLSIHNAECEACESGCHQHRRLHARGSSRVLSQNSPMHDGLRYWAASSADSAKAGSTVVLSVHLLCQNSVLDEEFGESVEGFLSISLIRPVGPTRFVVQWKQRTEMKGHYEEIRGLIPGLQYRFMVTAVGTNGRLGDTITSPWTEISNNVTPKAPEILEFSANLLRMSNGYNSDRGVIAHLQWSRTSLDSCYYKLQLSNSTFQMTTDITLDSSPSVLLPTLEFDTNYLVTIAAVSADKTQTSKSVTAHFRSLQCKDVHGHGSLQCLPEPVSDLAIVHRPNGTGVISWKPSADPQNVLFYQVVYYSLTRNTGCEMRKQVVNVKAASSFLIPVLRFYLHNACYQLKMFQTAMSAEVVFPGNECEYVVRLMNYDLIGREASAEVRIRIEPNAPVVRLNKFLQLEYLLIVVSLVIMFFTCILICFRCQRKCPVRVSEKQDRLSEYGKVDL</sequence>
<evidence type="ECO:0000313" key="3">
    <source>
        <dbReference type="WBParaSite" id="ACAC_0000116001-mRNA-1"/>
    </source>
</evidence>
<keyword evidence="1" id="KW-0812">Transmembrane</keyword>
<dbReference type="InterPro" id="IPR036116">
    <property type="entry name" value="FN3_sf"/>
</dbReference>
<name>A0A0K0CV40_ANGCA</name>
<evidence type="ECO:0000256" key="1">
    <source>
        <dbReference type="SAM" id="Phobius"/>
    </source>
</evidence>
<dbReference type="SUPFAM" id="SSF49265">
    <property type="entry name" value="Fibronectin type III"/>
    <property type="match status" value="1"/>
</dbReference>
<feature type="transmembrane region" description="Helical" evidence="1">
    <location>
        <begin position="495"/>
        <end position="514"/>
    </location>
</feature>
<reference evidence="2" key="1">
    <citation type="submission" date="2012-09" db="EMBL/GenBank/DDBJ databases">
        <authorList>
            <person name="Martin A.A."/>
        </authorList>
    </citation>
    <scope>NUCLEOTIDE SEQUENCE</scope>
</reference>
<reference evidence="3" key="2">
    <citation type="submission" date="2016-04" db="UniProtKB">
        <authorList>
            <consortium name="WormBaseParasite"/>
        </authorList>
    </citation>
    <scope>IDENTIFICATION</scope>
</reference>
<feature type="transmembrane region" description="Helical" evidence="1">
    <location>
        <begin position="12"/>
        <end position="32"/>
    </location>
</feature>
<protein>
    <submittedName>
        <fullName evidence="3">Fibronectin type-III domain-containing protein</fullName>
    </submittedName>
</protein>
<keyword evidence="2" id="KW-1185">Reference proteome</keyword>
<dbReference type="WBParaSite" id="ACAC_0000116001-mRNA-1">
    <property type="protein sequence ID" value="ACAC_0000116001-mRNA-1"/>
    <property type="gene ID" value="ACAC_0000116001"/>
</dbReference>
<proteinExistence type="predicted"/>
<organism evidence="2 3">
    <name type="scientific">Angiostrongylus cantonensis</name>
    <name type="common">Rat lungworm</name>
    <dbReference type="NCBI Taxonomy" id="6313"/>
    <lineage>
        <taxon>Eukaryota</taxon>
        <taxon>Metazoa</taxon>
        <taxon>Ecdysozoa</taxon>
        <taxon>Nematoda</taxon>
        <taxon>Chromadorea</taxon>
        <taxon>Rhabditida</taxon>
        <taxon>Rhabditina</taxon>
        <taxon>Rhabditomorpha</taxon>
        <taxon>Strongyloidea</taxon>
        <taxon>Metastrongylidae</taxon>
        <taxon>Angiostrongylus</taxon>
    </lineage>
</organism>
<keyword evidence="1" id="KW-0472">Membrane</keyword>
<keyword evidence="1" id="KW-1133">Transmembrane helix</keyword>
<dbReference type="AlphaFoldDB" id="A0A0K0CV40"/>
<evidence type="ECO:0000313" key="2">
    <source>
        <dbReference type="Proteomes" id="UP000035642"/>
    </source>
</evidence>